<feature type="chain" id="PRO_5012226706" evidence="1">
    <location>
        <begin position="16"/>
        <end position="127"/>
    </location>
</feature>
<feature type="signal peptide" evidence="1">
    <location>
        <begin position="1"/>
        <end position="15"/>
    </location>
</feature>
<dbReference type="Ensembl" id="ENSPMAT00000010054.1">
    <property type="protein sequence ID" value="ENSPMAP00000010010.1"/>
    <property type="gene ID" value="ENSPMAG00000009096.1"/>
</dbReference>
<reference evidence="2" key="1">
    <citation type="submission" date="2025-08" db="UniProtKB">
        <authorList>
            <consortium name="Ensembl"/>
        </authorList>
    </citation>
    <scope>IDENTIFICATION</scope>
</reference>
<protein>
    <submittedName>
        <fullName evidence="2">Uncharacterized protein</fullName>
    </submittedName>
</protein>
<proteinExistence type="predicted"/>
<reference evidence="2" key="2">
    <citation type="submission" date="2025-09" db="UniProtKB">
        <authorList>
            <consortium name="Ensembl"/>
        </authorList>
    </citation>
    <scope>IDENTIFICATION</scope>
</reference>
<sequence>ILFFLFGFPVEFMTGDYPCLLSLGCWEWWWCLTGSGFKALQLRRWLCIQPVSNYPSPPPHHPGFHQLAEEAPPPLRCLFTNIALFPGLAQTLKLRHGNRFSMGLLRFIISAFNSINCACVGSQLYTD</sequence>
<dbReference type="AlphaFoldDB" id="S4RXR9"/>
<organism evidence="2">
    <name type="scientific">Petromyzon marinus</name>
    <name type="common">Sea lamprey</name>
    <dbReference type="NCBI Taxonomy" id="7757"/>
    <lineage>
        <taxon>Eukaryota</taxon>
        <taxon>Metazoa</taxon>
        <taxon>Chordata</taxon>
        <taxon>Craniata</taxon>
        <taxon>Vertebrata</taxon>
        <taxon>Cyclostomata</taxon>
        <taxon>Hyperoartia</taxon>
        <taxon>Petromyzontiformes</taxon>
        <taxon>Petromyzontidae</taxon>
        <taxon>Petromyzon</taxon>
    </lineage>
</organism>
<accession>S4RXR9</accession>
<dbReference type="HOGENOM" id="CLU_1975637_0_0_1"/>
<name>S4RXR9_PETMA</name>
<keyword evidence="1" id="KW-0732">Signal</keyword>
<evidence type="ECO:0000256" key="1">
    <source>
        <dbReference type="SAM" id="SignalP"/>
    </source>
</evidence>
<evidence type="ECO:0000313" key="2">
    <source>
        <dbReference type="Ensembl" id="ENSPMAP00000010010.1"/>
    </source>
</evidence>